<name>A0ACB9J748_9ASTR</name>
<evidence type="ECO:0000313" key="2">
    <source>
        <dbReference type="Proteomes" id="UP001056120"/>
    </source>
</evidence>
<reference evidence="2" key="1">
    <citation type="journal article" date="2022" name="Mol. Ecol. Resour.">
        <title>The genomes of chicory, endive, great burdock and yacon provide insights into Asteraceae palaeo-polyploidization history and plant inulin production.</title>
        <authorList>
            <person name="Fan W."/>
            <person name="Wang S."/>
            <person name="Wang H."/>
            <person name="Wang A."/>
            <person name="Jiang F."/>
            <person name="Liu H."/>
            <person name="Zhao H."/>
            <person name="Xu D."/>
            <person name="Zhang Y."/>
        </authorList>
    </citation>
    <scope>NUCLEOTIDE SEQUENCE [LARGE SCALE GENOMIC DNA]</scope>
    <source>
        <strain evidence="2">cv. Yunnan</strain>
    </source>
</reference>
<gene>
    <name evidence="1" type="ORF">L1987_15630</name>
</gene>
<proteinExistence type="predicted"/>
<protein>
    <submittedName>
        <fullName evidence="1">Uncharacterized protein</fullName>
    </submittedName>
</protein>
<dbReference type="Proteomes" id="UP001056120">
    <property type="component" value="Linkage Group LG05"/>
</dbReference>
<reference evidence="1 2" key="2">
    <citation type="journal article" date="2022" name="Mol. Ecol. Resour.">
        <title>The genomes of chicory, endive, great burdock and yacon provide insights into Asteraceae paleo-polyploidization history and plant inulin production.</title>
        <authorList>
            <person name="Fan W."/>
            <person name="Wang S."/>
            <person name="Wang H."/>
            <person name="Wang A."/>
            <person name="Jiang F."/>
            <person name="Liu H."/>
            <person name="Zhao H."/>
            <person name="Xu D."/>
            <person name="Zhang Y."/>
        </authorList>
    </citation>
    <scope>NUCLEOTIDE SEQUENCE [LARGE SCALE GENOMIC DNA]</scope>
    <source>
        <strain evidence="2">cv. Yunnan</strain>
        <tissue evidence="1">Leaves</tissue>
    </source>
</reference>
<comment type="caution">
    <text evidence="1">The sequence shown here is derived from an EMBL/GenBank/DDBJ whole genome shotgun (WGS) entry which is preliminary data.</text>
</comment>
<keyword evidence="2" id="KW-1185">Reference proteome</keyword>
<accession>A0ACB9J748</accession>
<dbReference type="EMBL" id="CM042022">
    <property type="protein sequence ID" value="KAI3815946.1"/>
    <property type="molecule type" value="Genomic_DNA"/>
</dbReference>
<sequence>MASNFFSVKQEYSTEVSMINVKVLSQLYELDPYFRVRCDEPLRQLLIRWSDRANVEDYRTCRFLFDGKRINENQTPDEAGLQNGDCIDVFTELIGA</sequence>
<organism evidence="1 2">
    <name type="scientific">Smallanthus sonchifolius</name>
    <dbReference type="NCBI Taxonomy" id="185202"/>
    <lineage>
        <taxon>Eukaryota</taxon>
        <taxon>Viridiplantae</taxon>
        <taxon>Streptophyta</taxon>
        <taxon>Embryophyta</taxon>
        <taxon>Tracheophyta</taxon>
        <taxon>Spermatophyta</taxon>
        <taxon>Magnoliopsida</taxon>
        <taxon>eudicotyledons</taxon>
        <taxon>Gunneridae</taxon>
        <taxon>Pentapetalae</taxon>
        <taxon>asterids</taxon>
        <taxon>campanulids</taxon>
        <taxon>Asterales</taxon>
        <taxon>Asteraceae</taxon>
        <taxon>Asteroideae</taxon>
        <taxon>Heliantheae alliance</taxon>
        <taxon>Millerieae</taxon>
        <taxon>Smallanthus</taxon>
    </lineage>
</organism>
<evidence type="ECO:0000313" key="1">
    <source>
        <dbReference type="EMBL" id="KAI3815946.1"/>
    </source>
</evidence>